<dbReference type="InterPro" id="IPR050498">
    <property type="entry name" value="Ycf3"/>
</dbReference>
<dbReference type="EMBL" id="JAANXD010000089">
    <property type="protein sequence ID" value="MBS1259346.1"/>
    <property type="molecule type" value="Genomic_DNA"/>
</dbReference>
<proteinExistence type="predicted"/>
<evidence type="ECO:0000313" key="4">
    <source>
        <dbReference type="EMBL" id="MBS1259346.1"/>
    </source>
</evidence>
<protein>
    <submittedName>
        <fullName evidence="4">Cell division coordinator CpoB</fullName>
    </submittedName>
</protein>
<evidence type="ECO:0000256" key="3">
    <source>
        <dbReference type="PROSITE-ProRule" id="PRU00339"/>
    </source>
</evidence>
<feature type="repeat" description="TPR" evidence="3">
    <location>
        <begin position="30"/>
        <end position="63"/>
    </location>
</feature>
<feature type="repeat" description="TPR" evidence="3">
    <location>
        <begin position="150"/>
        <end position="183"/>
    </location>
</feature>
<dbReference type="SUPFAM" id="SSF48452">
    <property type="entry name" value="TPR-like"/>
    <property type="match status" value="1"/>
</dbReference>
<feature type="repeat" description="TPR" evidence="3">
    <location>
        <begin position="184"/>
        <end position="217"/>
    </location>
</feature>
<dbReference type="AlphaFoldDB" id="A0A941W6A0"/>
<keyword evidence="2 3" id="KW-0802">TPR repeat</keyword>
<dbReference type="Pfam" id="PF13414">
    <property type="entry name" value="TPR_11"/>
    <property type="match status" value="3"/>
</dbReference>
<dbReference type="Gene3D" id="1.25.40.10">
    <property type="entry name" value="Tetratricopeptide repeat domain"/>
    <property type="match status" value="3"/>
</dbReference>
<dbReference type="SMART" id="SM00028">
    <property type="entry name" value="TPR"/>
    <property type="match status" value="6"/>
</dbReference>
<sequence length="293" mass="33991">MQNNYRKFVRRCLAIAVIFCLLLGCSRRDDDHYNSLGVNYLNNGQHNHAIDALKKAVKLNPSNAEAHFNLGRAYKRGGMDEKARTEFSLSARINPEIFNECVKKYREKIDYELTETQNYSELGSAYAEKGMINDAIDAYRKLIEVEPDNARAHYSLGTLYSKKRMYDDAADEFWMAVEIDPDMPEAHYNLGLVYYRQDMFEKAIAEYQASLKLLPETQTKKRSGVHYKLGMAYEGSKRFRDAISELNKAVELMPKDSRIRQQLSEVYKKAGLHKKAERESRIYEKLNKGKSRH</sequence>
<feature type="repeat" description="TPR" evidence="3">
    <location>
        <begin position="116"/>
        <end position="149"/>
    </location>
</feature>
<keyword evidence="4" id="KW-0131">Cell cycle</keyword>
<keyword evidence="4" id="KW-0132">Cell division</keyword>
<dbReference type="PANTHER" id="PTHR44858">
    <property type="entry name" value="TETRATRICOPEPTIDE REPEAT PROTEIN 6"/>
    <property type="match status" value="1"/>
</dbReference>
<evidence type="ECO:0000256" key="1">
    <source>
        <dbReference type="ARBA" id="ARBA00022737"/>
    </source>
</evidence>
<comment type="caution">
    <text evidence="4">The sequence shown here is derived from an EMBL/GenBank/DDBJ whole genome shotgun (WGS) entry which is preliminary data.</text>
</comment>
<organism evidence="4 5">
    <name type="scientific">Candidatus Scalindua arabica</name>
    <dbReference type="NCBI Taxonomy" id="1127984"/>
    <lineage>
        <taxon>Bacteria</taxon>
        <taxon>Pseudomonadati</taxon>
        <taxon>Planctomycetota</taxon>
        <taxon>Candidatus Brocadiia</taxon>
        <taxon>Candidatus Brocadiales</taxon>
        <taxon>Candidatus Scalinduaceae</taxon>
        <taxon>Candidatus Scalindua</taxon>
    </lineage>
</organism>
<dbReference type="Pfam" id="PF07719">
    <property type="entry name" value="TPR_2"/>
    <property type="match status" value="1"/>
</dbReference>
<dbReference type="Proteomes" id="UP000722750">
    <property type="component" value="Unassembled WGS sequence"/>
</dbReference>
<dbReference type="PROSITE" id="PS51257">
    <property type="entry name" value="PROKAR_LIPOPROTEIN"/>
    <property type="match status" value="1"/>
</dbReference>
<gene>
    <name evidence="4" type="ORF">MAG551_02416</name>
</gene>
<evidence type="ECO:0000313" key="5">
    <source>
        <dbReference type="Proteomes" id="UP000722750"/>
    </source>
</evidence>
<feature type="repeat" description="TPR" evidence="3">
    <location>
        <begin position="64"/>
        <end position="97"/>
    </location>
</feature>
<keyword evidence="1" id="KW-0677">Repeat</keyword>
<dbReference type="InterPro" id="IPR011990">
    <property type="entry name" value="TPR-like_helical_dom_sf"/>
</dbReference>
<reference evidence="4" key="1">
    <citation type="journal article" date="2021" name="ISME J.">
        <title>Fine-scale metabolic discontinuity in a stratified prokaryote microbiome of a Red Sea deep halocline.</title>
        <authorList>
            <person name="Michoud G."/>
            <person name="Ngugi D.K."/>
            <person name="Barozzi A."/>
            <person name="Merlino G."/>
            <person name="Calleja M.L."/>
            <person name="Delgado-Huertas A."/>
            <person name="Moran X.A.G."/>
            <person name="Daffonchio D."/>
        </authorList>
    </citation>
    <scope>NUCLEOTIDE SEQUENCE</scope>
    <source>
        <strain evidence="4">SuakinDeep_MAG55_1</strain>
    </source>
</reference>
<dbReference type="PANTHER" id="PTHR44858:SF1">
    <property type="entry name" value="UDP-N-ACETYLGLUCOSAMINE--PEPTIDE N-ACETYLGLUCOSAMINYLTRANSFERASE SPINDLY-RELATED"/>
    <property type="match status" value="1"/>
</dbReference>
<accession>A0A941W6A0</accession>
<dbReference type="InterPro" id="IPR019734">
    <property type="entry name" value="TPR_rpt"/>
</dbReference>
<name>A0A941W6A0_9BACT</name>
<evidence type="ECO:0000256" key="2">
    <source>
        <dbReference type="ARBA" id="ARBA00022803"/>
    </source>
</evidence>
<dbReference type="PROSITE" id="PS50293">
    <property type="entry name" value="TPR_REGION"/>
    <property type="match status" value="4"/>
</dbReference>
<dbReference type="GO" id="GO:0051301">
    <property type="term" value="P:cell division"/>
    <property type="evidence" value="ECO:0007669"/>
    <property type="project" value="UniProtKB-KW"/>
</dbReference>
<feature type="repeat" description="TPR" evidence="3">
    <location>
        <begin position="223"/>
        <end position="256"/>
    </location>
</feature>
<dbReference type="InterPro" id="IPR013105">
    <property type="entry name" value="TPR_2"/>
</dbReference>
<dbReference type="PROSITE" id="PS50005">
    <property type="entry name" value="TPR"/>
    <property type="match status" value="6"/>
</dbReference>